<feature type="domain" description="SnoaL-like" evidence="1">
    <location>
        <begin position="35"/>
        <end position="138"/>
    </location>
</feature>
<dbReference type="PANTHER" id="PTHR41252">
    <property type="entry name" value="BLR2505 PROTEIN"/>
    <property type="match status" value="1"/>
</dbReference>
<dbReference type="CDD" id="cd00531">
    <property type="entry name" value="NTF2_like"/>
    <property type="match status" value="1"/>
</dbReference>
<accession>A0A8J7A9L8</accession>
<reference evidence="2" key="1">
    <citation type="submission" date="2020-10" db="EMBL/GenBank/DDBJ databases">
        <authorList>
            <person name="Castelo-Branco R."/>
            <person name="Eusebio N."/>
            <person name="Adriana R."/>
            <person name="Vieira A."/>
            <person name="Brugerolle De Fraissinette N."/>
            <person name="Rezende De Castro R."/>
            <person name="Schneider M.P."/>
            <person name="Vasconcelos V."/>
            <person name="Leao P.N."/>
        </authorList>
    </citation>
    <scope>NUCLEOTIDE SEQUENCE</scope>
    <source>
        <strain evidence="2">LEGE 07310</strain>
    </source>
</reference>
<evidence type="ECO:0000313" key="3">
    <source>
        <dbReference type="Proteomes" id="UP000636505"/>
    </source>
</evidence>
<name>A0A8J7A9L8_9CYAN</name>
<dbReference type="EMBL" id="JADEXG010000001">
    <property type="protein sequence ID" value="MBE9075719.1"/>
    <property type="molecule type" value="Genomic_DNA"/>
</dbReference>
<evidence type="ECO:0000259" key="1">
    <source>
        <dbReference type="Pfam" id="PF12680"/>
    </source>
</evidence>
<dbReference type="Pfam" id="PF12680">
    <property type="entry name" value="SnoaL_2"/>
    <property type="match status" value="1"/>
</dbReference>
<dbReference type="InterPro" id="IPR037401">
    <property type="entry name" value="SnoaL-like"/>
</dbReference>
<dbReference type="Gene3D" id="3.10.450.50">
    <property type="match status" value="1"/>
</dbReference>
<gene>
    <name evidence="2" type="ORF">IQ241_00125</name>
</gene>
<keyword evidence="3" id="KW-1185">Reference proteome</keyword>
<evidence type="ECO:0000313" key="2">
    <source>
        <dbReference type="EMBL" id="MBE9075719.1"/>
    </source>
</evidence>
<dbReference type="SUPFAM" id="SSF54427">
    <property type="entry name" value="NTF2-like"/>
    <property type="match status" value="1"/>
</dbReference>
<dbReference type="AlphaFoldDB" id="A0A8J7A9L8"/>
<dbReference type="Proteomes" id="UP000636505">
    <property type="component" value="Unassembled WGS sequence"/>
</dbReference>
<sequence>MLGLAALCISFLTLGQTGLASESDISQEQANIQVIQDYYAAYAEGDLEKIKSFFAPDIVWRIPGHHPLAGEKQGPDEVAAFFTQLDKGNFQADPIFFQSQGDYVVDIHRGWSNVEDGGAQVDQLFTLMFKIENGKIVEAQNFLSDQHQADDFFWRVYPLKPLPERLAQ</sequence>
<proteinExistence type="predicted"/>
<dbReference type="PANTHER" id="PTHR41252:SF1">
    <property type="entry name" value="BLR2505 PROTEIN"/>
    <property type="match status" value="1"/>
</dbReference>
<protein>
    <submittedName>
        <fullName evidence="2">Nuclear transport factor 2 family protein</fullName>
    </submittedName>
</protein>
<dbReference type="InterPro" id="IPR032710">
    <property type="entry name" value="NTF2-like_dom_sf"/>
</dbReference>
<comment type="caution">
    <text evidence="2">The sequence shown here is derived from an EMBL/GenBank/DDBJ whole genome shotgun (WGS) entry which is preliminary data.</text>
</comment>
<organism evidence="2 3">
    <name type="scientific">Vasconcelosia minhoensis LEGE 07310</name>
    <dbReference type="NCBI Taxonomy" id="915328"/>
    <lineage>
        <taxon>Bacteria</taxon>
        <taxon>Bacillati</taxon>
        <taxon>Cyanobacteriota</taxon>
        <taxon>Cyanophyceae</taxon>
        <taxon>Nodosilineales</taxon>
        <taxon>Cymatolegaceae</taxon>
        <taxon>Vasconcelosia</taxon>
        <taxon>Vasconcelosia minhoensis</taxon>
    </lineage>
</organism>